<evidence type="ECO:0000256" key="4">
    <source>
        <dbReference type="ARBA" id="ARBA00022801"/>
    </source>
</evidence>
<sequence>MKYLGIDFGTKRVGLAVAPDGGTMAFPLCVILNTHSLIEDIVAICQKEHIDAIVIGESLNFQNLPNPIMKKIGVFMGQLKTTTSLPIFLMNEVLSSREAMHLQGDNPQNDASAAAIILQSYLDKHFPKLQEEFSDDE</sequence>
<dbReference type="GO" id="GO:0016788">
    <property type="term" value="F:hydrolase activity, acting on ester bonds"/>
    <property type="evidence" value="ECO:0007669"/>
    <property type="project" value="UniProtKB-UniRule"/>
</dbReference>
<dbReference type="Gene3D" id="3.30.420.140">
    <property type="entry name" value="YqgF/RNase H-like domain"/>
    <property type="match status" value="1"/>
</dbReference>
<accession>A0A1G2CW79</accession>
<evidence type="ECO:0000256" key="3">
    <source>
        <dbReference type="ARBA" id="ARBA00022722"/>
    </source>
</evidence>
<evidence type="ECO:0000256" key="1">
    <source>
        <dbReference type="ARBA" id="ARBA00022490"/>
    </source>
</evidence>
<dbReference type="GO" id="GO:0000967">
    <property type="term" value="P:rRNA 5'-end processing"/>
    <property type="evidence" value="ECO:0007669"/>
    <property type="project" value="UniProtKB-UniRule"/>
</dbReference>
<feature type="domain" description="YqgF/RNase H-like" evidence="6">
    <location>
        <begin position="1"/>
        <end position="99"/>
    </location>
</feature>
<dbReference type="HAMAP" id="MF_00651">
    <property type="entry name" value="Nuclease_YqgF"/>
    <property type="match status" value="1"/>
</dbReference>
<dbReference type="PANTHER" id="PTHR33317">
    <property type="entry name" value="POLYNUCLEOTIDYL TRANSFERASE, RIBONUCLEASE H-LIKE SUPERFAMILY PROTEIN"/>
    <property type="match status" value="1"/>
</dbReference>
<dbReference type="GO" id="GO:0005737">
    <property type="term" value="C:cytoplasm"/>
    <property type="evidence" value="ECO:0007669"/>
    <property type="project" value="UniProtKB-SubCell"/>
</dbReference>
<gene>
    <name evidence="7" type="ORF">A2845_05775</name>
</gene>
<dbReference type="InterPro" id="IPR006641">
    <property type="entry name" value="YqgF/RNaseH-like_dom"/>
</dbReference>
<evidence type="ECO:0000256" key="2">
    <source>
        <dbReference type="ARBA" id="ARBA00022517"/>
    </source>
</evidence>
<evidence type="ECO:0000313" key="7">
    <source>
        <dbReference type="EMBL" id="OGZ05492.1"/>
    </source>
</evidence>
<comment type="caution">
    <text evidence="7">The sequence shown here is derived from an EMBL/GenBank/DDBJ whole genome shotgun (WGS) entry which is preliminary data.</text>
</comment>
<evidence type="ECO:0000259" key="6">
    <source>
        <dbReference type="SMART" id="SM00732"/>
    </source>
</evidence>
<dbReference type="InterPro" id="IPR012337">
    <property type="entry name" value="RNaseH-like_sf"/>
</dbReference>
<name>A0A1G2CW79_9BACT</name>
<comment type="function">
    <text evidence="5">Could be a nuclease involved in processing of the 5'-end of pre-16S rRNA.</text>
</comment>
<keyword evidence="1 5" id="KW-0963">Cytoplasm</keyword>
<comment type="similarity">
    <text evidence="5">Belongs to the YqgF HJR family.</text>
</comment>
<evidence type="ECO:0000256" key="5">
    <source>
        <dbReference type="HAMAP-Rule" id="MF_00651"/>
    </source>
</evidence>
<keyword evidence="4 5" id="KW-0378">Hydrolase</keyword>
<dbReference type="SUPFAM" id="SSF53098">
    <property type="entry name" value="Ribonuclease H-like"/>
    <property type="match status" value="1"/>
</dbReference>
<dbReference type="InterPro" id="IPR037027">
    <property type="entry name" value="YqgF/RNaseH-like_dom_sf"/>
</dbReference>
<dbReference type="EMBL" id="MHLI01000010">
    <property type="protein sequence ID" value="OGZ05492.1"/>
    <property type="molecule type" value="Genomic_DNA"/>
</dbReference>
<organism evidence="7 8">
    <name type="scientific">Candidatus Lloydbacteria bacterium RIFCSPHIGHO2_01_FULL_49_22</name>
    <dbReference type="NCBI Taxonomy" id="1798658"/>
    <lineage>
        <taxon>Bacteria</taxon>
        <taxon>Candidatus Lloydiibacteriota</taxon>
    </lineage>
</organism>
<dbReference type="PANTHER" id="PTHR33317:SF4">
    <property type="entry name" value="POLYNUCLEOTIDYL TRANSFERASE, RIBONUCLEASE H-LIKE SUPERFAMILY PROTEIN"/>
    <property type="match status" value="1"/>
</dbReference>
<reference evidence="7 8" key="1">
    <citation type="journal article" date="2016" name="Nat. Commun.">
        <title>Thousands of microbial genomes shed light on interconnected biogeochemical processes in an aquifer system.</title>
        <authorList>
            <person name="Anantharaman K."/>
            <person name="Brown C.T."/>
            <person name="Hug L.A."/>
            <person name="Sharon I."/>
            <person name="Castelle C.J."/>
            <person name="Probst A.J."/>
            <person name="Thomas B.C."/>
            <person name="Singh A."/>
            <person name="Wilkins M.J."/>
            <person name="Karaoz U."/>
            <person name="Brodie E.L."/>
            <person name="Williams K.H."/>
            <person name="Hubbard S.S."/>
            <person name="Banfield J.F."/>
        </authorList>
    </citation>
    <scope>NUCLEOTIDE SEQUENCE [LARGE SCALE GENOMIC DNA]</scope>
</reference>
<comment type="subcellular location">
    <subcellularLocation>
        <location evidence="5">Cytoplasm</location>
    </subcellularLocation>
</comment>
<keyword evidence="2 5" id="KW-0690">Ribosome biogenesis</keyword>
<dbReference type="AlphaFoldDB" id="A0A1G2CW79"/>
<protein>
    <recommendedName>
        <fullName evidence="5">Putative pre-16S rRNA nuclease</fullName>
        <ecNumber evidence="5">3.1.-.-</ecNumber>
    </recommendedName>
</protein>
<proteinExistence type="inferred from homology"/>
<evidence type="ECO:0000313" key="8">
    <source>
        <dbReference type="Proteomes" id="UP000177122"/>
    </source>
</evidence>
<dbReference type="Proteomes" id="UP000177122">
    <property type="component" value="Unassembled WGS sequence"/>
</dbReference>
<dbReference type="CDD" id="cd16964">
    <property type="entry name" value="YqgF"/>
    <property type="match status" value="1"/>
</dbReference>
<dbReference type="Pfam" id="PF03652">
    <property type="entry name" value="RuvX"/>
    <property type="match status" value="1"/>
</dbReference>
<dbReference type="InterPro" id="IPR005227">
    <property type="entry name" value="YqgF"/>
</dbReference>
<dbReference type="GO" id="GO:0004518">
    <property type="term" value="F:nuclease activity"/>
    <property type="evidence" value="ECO:0007669"/>
    <property type="project" value="UniProtKB-KW"/>
</dbReference>
<dbReference type="EC" id="3.1.-.-" evidence="5"/>
<dbReference type="SMART" id="SM00732">
    <property type="entry name" value="YqgFc"/>
    <property type="match status" value="1"/>
</dbReference>
<keyword evidence="3 5" id="KW-0540">Nuclease</keyword>